<evidence type="ECO:0000313" key="2">
    <source>
        <dbReference type="Proteomes" id="UP000013525"/>
    </source>
</evidence>
<keyword evidence="2" id="KW-1185">Reference proteome</keyword>
<dbReference type="Proteomes" id="UP000013525">
    <property type="component" value="Unassembled WGS sequence"/>
</dbReference>
<comment type="caution">
    <text evidence="1">The sequence shown here is derived from an EMBL/GenBank/DDBJ whole genome shotgun (WGS) entry which is preliminary data.</text>
</comment>
<proteinExistence type="predicted"/>
<sequence length="32" mass="3534">MSRQPTLPNPAVICRFVTVPDVWRPVFGGVGH</sequence>
<protein>
    <submittedName>
        <fullName evidence="1">Uncharacterized protein</fullName>
    </submittedName>
</protein>
<accession>R7WPW2</accession>
<reference evidence="1 2" key="1">
    <citation type="journal article" date="2013" name="Genome Announc.">
        <title>Draft Genome Sequence of Rhodococcus rhodnii Strain LMG5362, a Symbiont of Rhodnius prolixus (Hemiptera, Reduviidae, Triatominae), the Principle Vector of Trypanosoma cruzi.</title>
        <authorList>
            <person name="Pachebat J.A."/>
            <person name="van Keulen G."/>
            <person name="Whitten M.M."/>
            <person name="Girdwood S."/>
            <person name="Del Sol R."/>
            <person name="Dyson P.J."/>
            <person name="Facey P.D."/>
        </authorList>
    </citation>
    <scope>NUCLEOTIDE SEQUENCE [LARGE SCALE GENOMIC DNA]</scope>
    <source>
        <strain evidence="1 2">LMG 5362</strain>
    </source>
</reference>
<evidence type="ECO:0000313" key="1">
    <source>
        <dbReference type="EMBL" id="EOM77356.1"/>
    </source>
</evidence>
<organism evidence="1 2">
    <name type="scientific">Rhodococcus rhodnii LMG 5362</name>
    <dbReference type="NCBI Taxonomy" id="1273125"/>
    <lineage>
        <taxon>Bacteria</taxon>
        <taxon>Bacillati</taxon>
        <taxon>Actinomycetota</taxon>
        <taxon>Actinomycetes</taxon>
        <taxon>Mycobacteriales</taxon>
        <taxon>Nocardiaceae</taxon>
        <taxon>Rhodococcus</taxon>
    </lineage>
</organism>
<gene>
    <name evidence="1" type="ORF">Rrhod_1309</name>
</gene>
<dbReference type="AlphaFoldDB" id="R7WPW2"/>
<name>R7WPW2_9NOCA</name>
<dbReference type="EMBL" id="APMY01000043">
    <property type="protein sequence ID" value="EOM77356.1"/>
    <property type="molecule type" value="Genomic_DNA"/>
</dbReference>